<protein>
    <recommendedName>
        <fullName evidence="5">DH domain-containing protein</fullName>
    </recommendedName>
</protein>
<dbReference type="Pfam" id="PF00621">
    <property type="entry name" value="RhoGEF"/>
    <property type="match status" value="1"/>
</dbReference>
<dbReference type="OMA" id="GSTHRIW"/>
<feature type="domain" description="DH" evidence="2">
    <location>
        <begin position="4"/>
        <end position="155"/>
    </location>
</feature>
<dbReference type="Proteomes" id="UP000008672">
    <property type="component" value="Unassembled WGS sequence"/>
</dbReference>
<reference evidence="3" key="3">
    <citation type="submission" date="2025-09" db="UniProtKB">
        <authorList>
            <consortium name="Ensembl"/>
        </authorList>
    </citation>
    <scope>IDENTIFICATION</scope>
</reference>
<dbReference type="Ensembl" id="ENSLACT00000011090.1">
    <property type="protein sequence ID" value="ENSLACP00000011008.1"/>
    <property type="gene ID" value="ENSLACG00000009687.1"/>
</dbReference>
<dbReference type="GeneTree" id="ENSGT00940000165970"/>
<dbReference type="SUPFAM" id="SSF50729">
    <property type="entry name" value="PH domain-like"/>
    <property type="match status" value="1"/>
</dbReference>
<dbReference type="PROSITE" id="PS50010">
    <property type="entry name" value="DH_2"/>
    <property type="match status" value="1"/>
</dbReference>
<evidence type="ECO:0000259" key="2">
    <source>
        <dbReference type="PROSITE" id="PS50010"/>
    </source>
</evidence>
<name>H3AMY7_LATCH</name>
<evidence type="ECO:0008006" key="5">
    <source>
        <dbReference type="Google" id="ProtNLM"/>
    </source>
</evidence>
<proteinExistence type="predicted"/>
<dbReference type="InterPro" id="IPR001849">
    <property type="entry name" value="PH_domain"/>
</dbReference>
<dbReference type="PROSITE" id="PS50003">
    <property type="entry name" value="PH_DOMAIN"/>
    <property type="match status" value="1"/>
</dbReference>
<dbReference type="InterPro" id="IPR011993">
    <property type="entry name" value="PH-like_dom_sf"/>
</dbReference>
<dbReference type="eggNOG" id="KOG3518">
    <property type="taxonomic scope" value="Eukaryota"/>
</dbReference>
<dbReference type="STRING" id="7897.ENSLACP00000011008"/>
<dbReference type="AlphaFoldDB" id="H3AMY7"/>
<dbReference type="PANTHER" id="PTHR45924">
    <property type="entry name" value="FI17866P1"/>
    <property type="match status" value="1"/>
</dbReference>
<dbReference type="HOGENOM" id="CLU_050803_1_0_1"/>
<evidence type="ECO:0000313" key="4">
    <source>
        <dbReference type="Proteomes" id="UP000008672"/>
    </source>
</evidence>
<dbReference type="InterPro" id="IPR035899">
    <property type="entry name" value="DBL_dom_sf"/>
</dbReference>
<evidence type="ECO:0000313" key="3">
    <source>
        <dbReference type="Ensembl" id="ENSLACP00000011008.1"/>
    </source>
</evidence>
<feature type="domain" description="PH" evidence="1">
    <location>
        <begin position="213"/>
        <end position="305"/>
    </location>
</feature>
<evidence type="ECO:0000259" key="1">
    <source>
        <dbReference type="PROSITE" id="PS50003"/>
    </source>
</evidence>
<dbReference type="SMART" id="SM00233">
    <property type="entry name" value="PH"/>
    <property type="match status" value="1"/>
</dbReference>
<dbReference type="GO" id="GO:0031267">
    <property type="term" value="F:small GTPase binding"/>
    <property type="evidence" value="ECO:0007669"/>
    <property type="project" value="TreeGrafter"/>
</dbReference>
<dbReference type="EMBL" id="AFYH01009836">
    <property type="status" value="NOT_ANNOTATED_CDS"/>
    <property type="molecule type" value="Genomic_DNA"/>
</dbReference>
<sequence>KLSHVDRVVLEIVETEQAYVKDLKSIVEDYLGCIIDSGNLPLKPEEVSSLFCNIEDIYEFNSDLLEDLEQCGNATAIAECFVERSEEFDIYTLYCMNYPNSVSVLRDCMRIESLATFFRERQAMLSHSLPLETYLLKPVQRILKYHLLLQEKIRNYLKNNTVCDFVFTCCCVFLLVCFHVDVSPQLRSSILMLLEVQNLLLSWKGPDLCAFGELVLEGVFRVQRVKKERALFLFDKMLLITKKRGEQYVYKTHIFCCNLLLSENVKDPLSFKLSDLTIPKQQHSIQTKNQEEKRLWIHYLKRLIVENHPASIPQKAKQVLLENSSQCKKLKMFCCKSPV</sequence>
<keyword evidence="4" id="KW-1185">Reference proteome</keyword>
<accession>H3AMY7</accession>
<dbReference type="EMBL" id="AFYH01009837">
    <property type="status" value="NOT_ANNOTATED_CDS"/>
    <property type="molecule type" value="Genomic_DNA"/>
</dbReference>
<dbReference type="Gene3D" id="1.20.900.10">
    <property type="entry name" value="Dbl homology (DH) domain"/>
    <property type="match status" value="1"/>
</dbReference>
<dbReference type="InterPro" id="IPR000219">
    <property type="entry name" value="DH_dom"/>
</dbReference>
<dbReference type="InParanoid" id="H3AMY7"/>
<dbReference type="FunFam" id="2.30.29.30:FF:000132">
    <property type="entry name" value="pleckstrin homology domain-containing family G member 2"/>
    <property type="match status" value="1"/>
</dbReference>
<reference evidence="4" key="1">
    <citation type="submission" date="2011-08" db="EMBL/GenBank/DDBJ databases">
        <title>The draft genome of Latimeria chalumnae.</title>
        <authorList>
            <person name="Di Palma F."/>
            <person name="Alfoldi J."/>
            <person name="Johnson J."/>
            <person name="Berlin A."/>
            <person name="Gnerre S."/>
            <person name="Jaffe D."/>
            <person name="MacCallum I."/>
            <person name="Young S."/>
            <person name="Walker B.J."/>
            <person name="Lander E."/>
            <person name="Lindblad-Toh K."/>
        </authorList>
    </citation>
    <scope>NUCLEOTIDE SEQUENCE [LARGE SCALE GENOMIC DNA]</scope>
    <source>
        <strain evidence="4">Wild caught</strain>
    </source>
</reference>
<dbReference type="GO" id="GO:0005085">
    <property type="term" value="F:guanyl-nucleotide exchange factor activity"/>
    <property type="evidence" value="ECO:0007669"/>
    <property type="project" value="InterPro"/>
</dbReference>
<dbReference type="Pfam" id="PF22697">
    <property type="entry name" value="SOS1_NGEF_PH"/>
    <property type="match status" value="1"/>
</dbReference>
<reference evidence="3" key="2">
    <citation type="submission" date="2025-08" db="UniProtKB">
        <authorList>
            <consortium name="Ensembl"/>
        </authorList>
    </citation>
    <scope>IDENTIFICATION</scope>
</reference>
<dbReference type="PANTHER" id="PTHR45924:SF3">
    <property type="entry name" value="PLECKSTRIN HOMOLOGY DOMAIN-CONTAINING FAMILY G MEMBER 2"/>
    <property type="match status" value="1"/>
</dbReference>
<dbReference type="GO" id="GO:0030833">
    <property type="term" value="P:regulation of actin filament polymerization"/>
    <property type="evidence" value="ECO:0007669"/>
    <property type="project" value="TreeGrafter"/>
</dbReference>
<dbReference type="InterPro" id="IPR055251">
    <property type="entry name" value="SOS1_NGEF_PH"/>
</dbReference>
<dbReference type="Gene3D" id="2.30.29.30">
    <property type="entry name" value="Pleckstrin-homology domain (PH domain)/Phosphotyrosine-binding domain (PTB)"/>
    <property type="match status" value="1"/>
</dbReference>
<dbReference type="SUPFAM" id="SSF48065">
    <property type="entry name" value="DBL homology domain (DH-domain)"/>
    <property type="match status" value="1"/>
</dbReference>
<dbReference type="CDD" id="cd00160">
    <property type="entry name" value="RhoGEF"/>
    <property type="match status" value="1"/>
</dbReference>
<organism evidence="3 4">
    <name type="scientific">Latimeria chalumnae</name>
    <name type="common">Coelacanth</name>
    <dbReference type="NCBI Taxonomy" id="7897"/>
    <lineage>
        <taxon>Eukaryota</taxon>
        <taxon>Metazoa</taxon>
        <taxon>Chordata</taxon>
        <taxon>Craniata</taxon>
        <taxon>Vertebrata</taxon>
        <taxon>Euteleostomi</taxon>
        <taxon>Coelacanthiformes</taxon>
        <taxon>Coelacanthidae</taxon>
        <taxon>Latimeria</taxon>
    </lineage>
</organism>
<dbReference type="SMART" id="SM00325">
    <property type="entry name" value="RhoGEF"/>
    <property type="match status" value="1"/>
</dbReference>